<feature type="domain" description="ABC transmembrane type-1" evidence="6">
    <location>
        <begin position="71"/>
        <end position="270"/>
    </location>
</feature>
<reference evidence="7 8" key="1">
    <citation type="submission" date="2024-01" db="EMBL/GenBank/DDBJ databases">
        <title>Description of Olsenella sp. nov., isolated from pig feces.</title>
        <authorList>
            <person name="Chang Y.-H."/>
        </authorList>
    </citation>
    <scope>NUCLEOTIDE SEQUENCE [LARGE SCALE GENOMIC DNA]</scope>
    <source>
        <strain evidence="7 8">YH-ols2223</strain>
    </source>
</reference>
<sequence>MDGQEPAPEGRGALPAGTLRRHRRSAVVGAAIAVAAVALVLLFSVAPVLSLLSKGVGSDLAGELASRGALIRDSVLAGMASAVISTALALAISLRVAYSRSRARDVVVALVFASIISPPFVSSLAYVELFGRRGLITHELLGLSVSPYGPVGVVVMQSVFFCAINVLLILSTIRNIDPSVIDAARDLGASPSTVARRVVVPLALPSVGACLLLTFVRSLADYGTPVVIGGSFETISTAIYEQVVGYSDLAGAAVLGILLCAIAVVVYACYTALIARSRRRVAGTATSAFEMVGDRRAAQMTLDGPLGVVCSVVSWAFVAFMVMQYATIVHASLTQGISWTAPLTDANFRHLAEYEALPLARSLWFALASAAISCVLGFVCAYLLQRGRAGAGAAGHAARRGGRAGRARAGVSRKAQALLGFAITMPYMLPGTCVGLGYILAFNRPPLKLTGTAVIVVLVLAFKQLSISQQAFSNELAQLDPHLEEAARDVGATRLASALAVVVPSVRRAAAVSFMNAFSSAMVAYSAVLFLIAPGNKTAIFELFDQLSGGKYGQAAATSLVIVAITLVVDAALAWLFLGRRRRQHADA</sequence>
<gene>
    <name evidence="7" type="ORF">VXJ25_09155</name>
</gene>
<dbReference type="SUPFAM" id="SSF161098">
    <property type="entry name" value="MetI-like"/>
    <property type="match status" value="2"/>
</dbReference>
<dbReference type="CDD" id="cd06261">
    <property type="entry name" value="TM_PBP2"/>
    <property type="match status" value="2"/>
</dbReference>
<feature type="domain" description="ABC transmembrane type-1" evidence="6">
    <location>
        <begin position="359"/>
        <end position="573"/>
    </location>
</feature>
<feature type="transmembrane region" description="Helical" evidence="5">
    <location>
        <begin position="363"/>
        <end position="384"/>
    </location>
</feature>
<keyword evidence="3 5" id="KW-1133">Transmembrane helix</keyword>
<evidence type="ECO:0000313" key="7">
    <source>
        <dbReference type="EMBL" id="MEE6148144.1"/>
    </source>
</evidence>
<comment type="subcellular location">
    <subcellularLocation>
        <location evidence="5">Cell membrane</location>
        <topology evidence="5">Multi-pass membrane protein</topology>
    </subcellularLocation>
    <subcellularLocation>
        <location evidence="1">Membrane</location>
        <topology evidence="1">Multi-pass membrane protein</topology>
    </subcellularLocation>
</comment>
<dbReference type="Pfam" id="PF00528">
    <property type="entry name" value="BPD_transp_1"/>
    <property type="match status" value="2"/>
</dbReference>
<evidence type="ECO:0000256" key="1">
    <source>
        <dbReference type="ARBA" id="ARBA00004141"/>
    </source>
</evidence>
<name>A0ABU7RC19_9ACTN</name>
<feature type="transmembrane region" description="Helical" evidence="5">
    <location>
        <begin position="194"/>
        <end position="216"/>
    </location>
</feature>
<feature type="transmembrane region" description="Helical" evidence="5">
    <location>
        <begin position="147"/>
        <end position="173"/>
    </location>
</feature>
<comment type="caution">
    <text evidence="7">The sequence shown here is derived from an EMBL/GenBank/DDBJ whole genome shotgun (WGS) entry which is preliminary data.</text>
</comment>
<comment type="similarity">
    <text evidence="5">Belongs to the binding-protein-dependent transport system permease family.</text>
</comment>
<keyword evidence="2 5" id="KW-0812">Transmembrane</keyword>
<feature type="transmembrane region" description="Helical" evidence="5">
    <location>
        <begin position="106"/>
        <end position="127"/>
    </location>
</feature>
<feature type="transmembrane region" description="Helical" evidence="5">
    <location>
        <begin position="305"/>
        <end position="326"/>
    </location>
</feature>
<keyword evidence="4 5" id="KW-0472">Membrane</keyword>
<dbReference type="PROSITE" id="PS50928">
    <property type="entry name" value="ABC_TM1"/>
    <property type="match status" value="2"/>
</dbReference>
<dbReference type="EMBL" id="JAZGJQ010000014">
    <property type="protein sequence ID" value="MEE6148144.1"/>
    <property type="molecule type" value="Genomic_DNA"/>
</dbReference>
<dbReference type="InterPro" id="IPR000515">
    <property type="entry name" value="MetI-like"/>
</dbReference>
<proteinExistence type="inferred from homology"/>
<dbReference type="RefSeq" id="WP_330958911.1">
    <property type="nucleotide sequence ID" value="NZ_JAZGJQ010000014.1"/>
</dbReference>
<feature type="transmembrane region" description="Helical" evidence="5">
    <location>
        <begin position="26"/>
        <end position="49"/>
    </location>
</feature>
<evidence type="ECO:0000256" key="2">
    <source>
        <dbReference type="ARBA" id="ARBA00022692"/>
    </source>
</evidence>
<feature type="transmembrane region" description="Helical" evidence="5">
    <location>
        <begin position="514"/>
        <end position="535"/>
    </location>
</feature>
<evidence type="ECO:0000313" key="8">
    <source>
        <dbReference type="Proteomes" id="UP001332931"/>
    </source>
</evidence>
<feature type="transmembrane region" description="Helical" evidence="5">
    <location>
        <begin position="69"/>
        <end position="94"/>
    </location>
</feature>
<dbReference type="Proteomes" id="UP001332931">
    <property type="component" value="Unassembled WGS sequence"/>
</dbReference>
<evidence type="ECO:0000259" key="6">
    <source>
        <dbReference type="PROSITE" id="PS50928"/>
    </source>
</evidence>
<feature type="transmembrane region" description="Helical" evidence="5">
    <location>
        <begin position="447"/>
        <end position="465"/>
    </location>
</feature>
<keyword evidence="5" id="KW-0813">Transport</keyword>
<keyword evidence="8" id="KW-1185">Reference proteome</keyword>
<evidence type="ECO:0000256" key="4">
    <source>
        <dbReference type="ARBA" id="ARBA00023136"/>
    </source>
</evidence>
<feature type="transmembrane region" description="Helical" evidence="5">
    <location>
        <begin position="418"/>
        <end position="441"/>
    </location>
</feature>
<feature type="transmembrane region" description="Helical" evidence="5">
    <location>
        <begin position="555"/>
        <end position="578"/>
    </location>
</feature>
<accession>A0ABU7RC19</accession>
<evidence type="ECO:0000256" key="3">
    <source>
        <dbReference type="ARBA" id="ARBA00022989"/>
    </source>
</evidence>
<dbReference type="PANTHER" id="PTHR43496:SF1">
    <property type="entry name" value="POLYGALACTURONAN_RHAMNOGALACTURONAN TRANSPORT SYSTEM PERMEASE PROTEIN YTEP"/>
    <property type="match status" value="1"/>
</dbReference>
<protein>
    <submittedName>
        <fullName evidence="7">Iron ABC transporter permease</fullName>
    </submittedName>
</protein>
<dbReference type="InterPro" id="IPR035906">
    <property type="entry name" value="MetI-like_sf"/>
</dbReference>
<dbReference type="PANTHER" id="PTHR43496">
    <property type="entry name" value="PROTEIN LPLB"/>
    <property type="match status" value="1"/>
</dbReference>
<dbReference type="Gene3D" id="1.10.3720.10">
    <property type="entry name" value="MetI-like"/>
    <property type="match status" value="2"/>
</dbReference>
<evidence type="ECO:0000256" key="5">
    <source>
        <dbReference type="RuleBase" id="RU363032"/>
    </source>
</evidence>
<feature type="transmembrane region" description="Helical" evidence="5">
    <location>
        <begin position="249"/>
        <end position="270"/>
    </location>
</feature>
<organism evidence="7 8">
    <name type="scientific">Olsenella absiana</name>
    <dbReference type="NCBI Taxonomy" id="3115222"/>
    <lineage>
        <taxon>Bacteria</taxon>
        <taxon>Bacillati</taxon>
        <taxon>Actinomycetota</taxon>
        <taxon>Coriobacteriia</taxon>
        <taxon>Coriobacteriales</taxon>
        <taxon>Atopobiaceae</taxon>
        <taxon>Olsenella</taxon>
    </lineage>
</organism>